<evidence type="ECO:0000313" key="2">
    <source>
        <dbReference type="EMBL" id="CCY76390.1"/>
    </source>
</evidence>
<keyword evidence="1" id="KW-0472">Membrane</keyword>
<evidence type="ECO:0000256" key="1">
    <source>
        <dbReference type="SAM" id="Phobius"/>
    </source>
</evidence>
<keyword evidence="1" id="KW-0812">Transmembrane</keyword>
<dbReference type="Proteomes" id="UP000018300">
    <property type="component" value="Unassembled WGS sequence"/>
</dbReference>
<feature type="transmembrane region" description="Helical" evidence="1">
    <location>
        <begin position="216"/>
        <end position="233"/>
    </location>
</feature>
<dbReference type="EMBL" id="CAYU010000028">
    <property type="protein sequence ID" value="CCY76390.1"/>
    <property type="molecule type" value="Genomic_DNA"/>
</dbReference>
<dbReference type="AlphaFoldDB" id="R5LB54"/>
<evidence type="ECO:0000313" key="3">
    <source>
        <dbReference type="Proteomes" id="UP000018300"/>
    </source>
</evidence>
<sequence length="279" mass="30611">MRKTISVIAMVLFIIGTCGIIGGLAAKERVPIVIKKTVIEGAVNNNVIKFLEDKLGSVNVDEDKIRENFNDIEGLNNVVDYYVEAALDAIYKAGFSKIDITGSIDNKAVRNEIALTANTIVNNVMKLFNISIDDDKRLIISGIIGIGSTKLVQIINDAVNENMDIVTTRIRVEVKLYHFILIKNVRIALYVLTAVFLAISILLSDKEKRMLHLGRNITIAGAASVIVIIYNILRSNYNIKKMIGFKIPLGLNTYLMAGGIVTLAGLIILIAAAIKKKNN</sequence>
<proteinExistence type="predicted"/>
<accession>R5LB54</accession>
<comment type="caution">
    <text evidence="2">The sequence shown here is derived from an EMBL/GenBank/DDBJ whole genome shotgun (WGS) entry which is preliminary data.</text>
</comment>
<name>R5LB54_9FIRM</name>
<feature type="transmembrane region" description="Helical" evidence="1">
    <location>
        <begin position="187"/>
        <end position="204"/>
    </location>
</feature>
<gene>
    <name evidence="2" type="ORF">BN569_00204</name>
</gene>
<protein>
    <submittedName>
        <fullName evidence="2">Uncharacterized protein</fullName>
    </submittedName>
</protein>
<feature type="transmembrane region" description="Helical" evidence="1">
    <location>
        <begin position="254"/>
        <end position="274"/>
    </location>
</feature>
<feature type="transmembrane region" description="Helical" evidence="1">
    <location>
        <begin position="6"/>
        <end position="26"/>
    </location>
</feature>
<organism evidence="2 3">
    <name type="scientific">Eshraghiella crossota CAG:259</name>
    <dbReference type="NCBI Taxonomy" id="1263062"/>
    <lineage>
        <taxon>Bacteria</taxon>
        <taxon>Bacillati</taxon>
        <taxon>Bacillota</taxon>
        <taxon>Clostridia</taxon>
        <taxon>Lachnospirales</taxon>
        <taxon>Lachnospiraceae</taxon>
        <taxon>Eshraghiella</taxon>
    </lineage>
</organism>
<reference evidence="2" key="1">
    <citation type="submission" date="2012-11" db="EMBL/GenBank/DDBJ databases">
        <title>Dependencies among metagenomic species, viruses, plasmids and units of genetic variation.</title>
        <authorList>
            <person name="Nielsen H.B."/>
            <person name="Almeida M."/>
            <person name="Juncker A.S."/>
            <person name="Rasmussen S."/>
            <person name="Li J."/>
            <person name="Sunagawa S."/>
            <person name="Plichta D."/>
            <person name="Gautier L."/>
            <person name="Le Chatelier E."/>
            <person name="Peletier E."/>
            <person name="Bonde I."/>
            <person name="Nielsen T."/>
            <person name="Manichanh C."/>
            <person name="Arumugam M."/>
            <person name="Batto J."/>
            <person name="Santos M.B.Q.D."/>
            <person name="Blom N."/>
            <person name="Borruel N."/>
            <person name="Burgdorf K.S."/>
            <person name="Boumezbeur F."/>
            <person name="Casellas F."/>
            <person name="Dore J."/>
            <person name="Guarner F."/>
            <person name="Hansen T."/>
            <person name="Hildebrand F."/>
            <person name="Kaas R.S."/>
            <person name="Kennedy S."/>
            <person name="Kristiansen K."/>
            <person name="Kultima J.R."/>
            <person name="Leonard P."/>
            <person name="Levenez F."/>
            <person name="Lund O."/>
            <person name="Moumen B."/>
            <person name="Le Paslier D."/>
            <person name="Pons N."/>
            <person name="Pedersen O."/>
            <person name="Prifti E."/>
            <person name="Qin J."/>
            <person name="Raes J."/>
            <person name="Tap J."/>
            <person name="Tims S."/>
            <person name="Ussery D.W."/>
            <person name="Yamada T."/>
            <person name="MetaHit consortium"/>
            <person name="Renault P."/>
            <person name="Sicheritz-Ponten T."/>
            <person name="Bork P."/>
            <person name="Wang J."/>
            <person name="Brunak S."/>
            <person name="Ehrlich S.D."/>
        </authorList>
    </citation>
    <scope>NUCLEOTIDE SEQUENCE [LARGE SCALE GENOMIC DNA]</scope>
</reference>
<keyword evidence="1" id="KW-1133">Transmembrane helix</keyword>